<gene>
    <name evidence="7" type="ORF">BOO71_0011122</name>
</gene>
<proteinExistence type="predicted"/>
<accession>A0A1U7NUV6</accession>
<evidence type="ECO:0000313" key="8">
    <source>
        <dbReference type="Proteomes" id="UP000186607"/>
    </source>
</evidence>
<dbReference type="Pfam" id="PF01547">
    <property type="entry name" value="SBP_bac_1"/>
    <property type="match status" value="1"/>
</dbReference>
<evidence type="ECO:0000256" key="2">
    <source>
        <dbReference type="ARBA" id="ARBA00022729"/>
    </source>
</evidence>
<organism evidence="7 8">
    <name type="scientific">Deinococcus marmoris</name>
    <dbReference type="NCBI Taxonomy" id="249408"/>
    <lineage>
        <taxon>Bacteria</taxon>
        <taxon>Thermotogati</taxon>
        <taxon>Deinococcota</taxon>
        <taxon>Deinococci</taxon>
        <taxon>Deinococcales</taxon>
        <taxon>Deinococcaceae</taxon>
        <taxon>Deinococcus</taxon>
    </lineage>
</organism>
<name>A0A1U7NUV6_9DEIO</name>
<sequence length="433" mass="46825">MKRSQLPSARAAALLSLALAGTAFAQTAPLKVWTRSNGPAQDTYLAIGKAYQAKTGQAVEFTFAFSDFEQRLARAIASGDLPDVVVNDTAQLGNLLGLGVLAQVDRNKVAGNKDIVDRAWKSAQGLDGKYYGVPSSTQVFELFIRKDWRTKLRLPLPRTWEDVTRMAQAFTTKDPDGNGKNDTYGFIIPGSTTRGYASWFVSSFIWQAGGDFVQPAANGTFKATLDTPQVATALKYVRSFICNKTAQPNAINAVTADATPGFYTGQAGMYFTGPYNIGLFDKELGKDKYDVVAFPKGPANADALAEGENSYIMKASKQPQNALAFAAFLASPEGQKIGMTFNQDGQVIRLPINRKVDAAAVRGGDARWKTVQALYNKSGHAVPNVPNWAPIRALTGDGFNRILARCDSNVEQELSALNTQLKAELTTQKVLAK</sequence>
<evidence type="ECO:0000256" key="4">
    <source>
        <dbReference type="ARBA" id="ARBA00023139"/>
    </source>
</evidence>
<dbReference type="Proteomes" id="UP000186607">
    <property type="component" value="Unassembled WGS sequence"/>
</dbReference>
<dbReference type="PANTHER" id="PTHR43649">
    <property type="entry name" value="ARABINOSE-BINDING PROTEIN-RELATED"/>
    <property type="match status" value="1"/>
</dbReference>
<keyword evidence="3" id="KW-0472">Membrane</keyword>
<evidence type="ECO:0000256" key="3">
    <source>
        <dbReference type="ARBA" id="ARBA00023136"/>
    </source>
</evidence>
<keyword evidence="8" id="KW-1185">Reference proteome</keyword>
<feature type="chain" id="PRO_5013205425" evidence="6">
    <location>
        <begin position="26"/>
        <end position="433"/>
    </location>
</feature>
<dbReference type="STRING" id="249408.BOO71_0011122"/>
<dbReference type="InterPro" id="IPR050490">
    <property type="entry name" value="Bact_solute-bd_prot1"/>
</dbReference>
<evidence type="ECO:0000256" key="6">
    <source>
        <dbReference type="SAM" id="SignalP"/>
    </source>
</evidence>
<feature type="signal peptide" evidence="6">
    <location>
        <begin position="1"/>
        <end position="25"/>
    </location>
</feature>
<keyword evidence="2 6" id="KW-0732">Signal</keyword>
<dbReference type="OrthoDB" id="9787283at2"/>
<keyword evidence="4" id="KW-0564">Palmitate</keyword>
<dbReference type="SUPFAM" id="SSF53850">
    <property type="entry name" value="Periplasmic binding protein-like II"/>
    <property type="match status" value="1"/>
</dbReference>
<dbReference type="PANTHER" id="PTHR43649:SF33">
    <property type="entry name" value="POLYGALACTURONAN_RHAMNOGALACTURONAN-BINDING PROTEIN YTCQ"/>
    <property type="match status" value="1"/>
</dbReference>
<dbReference type="AlphaFoldDB" id="A0A1U7NUV6"/>
<dbReference type="Gene3D" id="3.40.190.10">
    <property type="entry name" value="Periplasmic binding protein-like II"/>
    <property type="match status" value="1"/>
</dbReference>
<reference evidence="7 8" key="1">
    <citation type="submission" date="2017-01" db="EMBL/GenBank/DDBJ databases">
        <title>Genome Analysis of Deinococcus marmoris KOPRI26562.</title>
        <authorList>
            <person name="Kim J.H."/>
            <person name="Oh H.-M."/>
        </authorList>
    </citation>
    <scope>NUCLEOTIDE SEQUENCE [LARGE SCALE GENOMIC DNA]</scope>
    <source>
        <strain evidence="7 8">KOPRI26562</strain>
    </source>
</reference>
<comment type="caution">
    <text evidence="7">The sequence shown here is derived from an EMBL/GenBank/DDBJ whole genome shotgun (WGS) entry which is preliminary data.</text>
</comment>
<keyword evidence="1" id="KW-1003">Cell membrane</keyword>
<protein>
    <submittedName>
        <fullName evidence="7">Sugar binding protein, ABC transport system</fullName>
    </submittedName>
</protein>
<evidence type="ECO:0000256" key="1">
    <source>
        <dbReference type="ARBA" id="ARBA00022475"/>
    </source>
</evidence>
<evidence type="ECO:0000313" key="7">
    <source>
        <dbReference type="EMBL" id="OLV16699.1"/>
    </source>
</evidence>
<dbReference type="InterPro" id="IPR006059">
    <property type="entry name" value="SBP"/>
</dbReference>
<dbReference type="RefSeq" id="WP_075835048.1">
    <property type="nucleotide sequence ID" value="NZ_MSTI01000134.1"/>
</dbReference>
<evidence type="ECO:0000256" key="5">
    <source>
        <dbReference type="ARBA" id="ARBA00023288"/>
    </source>
</evidence>
<keyword evidence="5" id="KW-0449">Lipoprotein</keyword>
<dbReference type="EMBL" id="MSTI01000134">
    <property type="protein sequence ID" value="OLV16699.1"/>
    <property type="molecule type" value="Genomic_DNA"/>
</dbReference>